<evidence type="ECO:0000259" key="1">
    <source>
        <dbReference type="Pfam" id="PF01243"/>
    </source>
</evidence>
<proteinExistence type="predicted"/>
<keyword evidence="3" id="KW-1185">Reference proteome</keyword>
<dbReference type="Gene3D" id="2.30.110.10">
    <property type="entry name" value="Electron Transport, Fmn-binding Protein, Chain A"/>
    <property type="match status" value="1"/>
</dbReference>
<reference evidence="3" key="1">
    <citation type="submission" date="2015-03" db="EMBL/GenBank/DDBJ databases">
        <authorList>
            <person name="Nijsse Bart"/>
        </authorList>
    </citation>
    <scope>NUCLEOTIDE SEQUENCE [LARGE SCALE GENOMIC DNA]</scope>
</reference>
<dbReference type="AlphaFoldDB" id="A0A0U1L652"/>
<dbReference type="SUPFAM" id="SSF50475">
    <property type="entry name" value="FMN-binding split barrel"/>
    <property type="match status" value="1"/>
</dbReference>
<dbReference type="InterPro" id="IPR011576">
    <property type="entry name" value="Pyridox_Oxase_N"/>
</dbReference>
<gene>
    <name evidence="2" type="ORF">SpAn4DRAFT_4514</name>
</gene>
<dbReference type="EMBL" id="CTRP01000016">
    <property type="protein sequence ID" value="CQR75150.1"/>
    <property type="molecule type" value="Genomic_DNA"/>
</dbReference>
<sequence length="131" mass="14798">MNEVLTFLQDCRTFFVSTVEGNQPKVRPFGFVMEHNGKLCFATSNQKPVYAQLKANPNTEICAATKDARWMRLSGKAVFCTTKEAKAKALELMPMLKQMYSVDDEIFEIFYLENASANFCSMSGENKTVTL</sequence>
<name>A0A0U1L652_9FIRM</name>
<dbReference type="InterPro" id="IPR012349">
    <property type="entry name" value="Split_barrel_FMN-bd"/>
</dbReference>
<organism evidence="2 3">
    <name type="scientific">Sporomusa ovata</name>
    <dbReference type="NCBI Taxonomy" id="2378"/>
    <lineage>
        <taxon>Bacteria</taxon>
        <taxon>Bacillati</taxon>
        <taxon>Bacillota</taxon>
        <taxon>Negativicutes</taxon>
        <taxon>Selenomonadales</taxon>
        <taxon>Sporomusaceae</taxon>
        <taxon>Sporomusa</taxon>
    </lineage>
</organism>
<evidence type="ECO:0000313" key="3">
    <source>
        <dbReference type="Proteomes" id="UP000049855"/>
    </source>
</evidence>
<dbReference type="Proteomes" id="UP000049855">
    <property type="component" value="Unassembled WGS sequence"/>
</dbReference>
<dbReference type="RefSeq" id="WP_021171365.1">
    <property type="nucleotide sequence ID" value="NZ_CTRP01000016.1"/>
</dbReference>
<accession>A0A0U1L652</accession>
<dbReference type="Pfam" id="PF01243">
    <property type="entry name" value="PNPOx_N"/>
    <property type="match status" value="1"/>
</dbReference>
<feature type="domain" description="Pyridoxamine 5'-phosphate oxidase N-terminal" evidence="1">
    <location>
        <begin position="3"/>
        <end position="89"/>
    </location>
</feature>
<evidence type="ECO:0000313" key="2">
    <source>
        <dbReference type="EMBL" id="CQR75150.1"/>
    </source>
</evidence>
<protein>
    <submittedName>
        <fullName evidence="2">NimC/NimA family protein</fullName>
    </submittedName>
</protein>